<feature type="region of interest" description="Disordered" evidence="1">
    <location>
        <begin position="1"/>
        <end position="63"/>
    </location>
</feature>
<reference evidence="2" key="2">
    <citation type="submission" date="2010-07" db="EMBL/GenBank/DDBJ databases">
        <authorList>
            <consortium name="The Broad Institute Genome Sequencing Platform"/>
            <consortium name="Broad Institute Genome Sequencing Center for Infectious Disease"/>
            <person name="Ma L.-J."/>
            <person name="Dead R."/>
            <person name="Young S."/>
            <person name="Zeng Q."/>
            <person name="Koehrsen M."/>
            <person name="Alvarado L."/>
            <person name="Berlin A."/>
            <person name="Chapman S.B."/>
            <person name="Chen Z."/>
            <person name="Freedman E."/>
            <person name="Gellesch M."/>
            <person name="Goldberg J."/>
            <person name="Griggs A."/>
            <person name="Gujja S."/>
            <person name="Heilman E.R."/>
            <person name="Heiman D."/>
            <person name="Hepburn T."/>
            <person name="Howarth C."/>
            <person name="Jen D."/>
            <person name="Larson L."/>
            <person name="Mehta T."/>
            <person name="Neiman D."/>
            <person name="Pearson M."/>
            <person name="Roberts A."/>
            <person name="Saif S."/>
            <person name="Shea T."/>
            <person name="Shenoy N."/>
            <person name="Sisk P."/>
            <person name="Stolte C."/>
            <person name="Sykes S."/>
            <person name="Walk T."/>
            <person name="White J."/>
            <person name="Yandava C."/>
            <person name="Haas B."/>
            <person name="Nusbaum C."/>
            <person name="Birren B."/>
        </authorList>
    </citation>
    <scope>NUCLEOTIDE SEQUENCE</scope>
    <source>
        <strain evidence="2">R3-111a-1</strain>
    </source>
</reference>
<dbReference type="AlphaFoldDB" id="J3NNF4"/>
<accession>J3NNF4</accession>
<keyword evidence="4" id="KW-1185">Reference proteome</keyword>
<proteinExistence type="predicted"/>
<reference evidence="3" key="4">
    <citation type="journal article" date="2015" name="G3 (Bethesda)">
        <title>Genome sequences of three phytopathogenic species of the Magnaporthaceae family of fungi.</title>
        <authorList>
            <person name="Okagaki L.H."/>
            <person name="Nunes C.C."/>
            <person name="Sailsbery J."/>
            <person name="Clay B."/>
            <person name="Brown D."/>
            <person name="John T."/>
            <person name="Oh Y."/>
            <person name="Young N."/>
            <person name="Fitzgerald M."/>
            <person name="Haas B.J."/>
            <person name="Zeng Q."/>
            <person name="Young S."/>
            <person name="Adiconis X."/>
            <person name="Fan L."/>
            <person name="Levin J.Z."/>
            <person name="Mitchell T.K."/>
            <person name="Okubara P.A."/>
            <person name="Farman M.L."/>
            <person name="Kohn L.M."/>
            <person name="Birren B."/>
            <person name="Ma L.-J."/>
            <person name="Dean R.A."/>
        </authorList>
    </citation>
    <scope>NUCLEOTIDE SEQUENCE</scope>
    <source>
        <strain evidence="3">R3-111a-1</strain>
    </source>
</reference>
<dbReference type="Proteomes" id="UP000006039">
    <property type="component" value="Unassembled WGS sequence"/>
</dbReference>
<evidence type="ECO:0000256" key="1">
    <source>
        <dbReference type="SAM" id="MobiDB-lite"/>
    </source>
</evidence>
<reference evidence="4" key="1">
    <citation type="submission" date="2010-07" db="EMBL/GenBank/DDBJ databases">
        <title>The genome sequence of Gaeumannomyces graminis var. tritici strain R3-111a-1.</title>
        <authorList>
            <consortium name="The Broad Institute Genome Sequencing Platform"/>
            <person name="Ma L.-J."/>
            <person name="Dead R."/>
            <person name="Young S."/>
            <person name="Zeng Q."/>
            <person name="Koehrsen M."/>
            <person name="Alvarado L."/>
            <person name="Berlin A."/>
            <person name="Chapman S.B."/>
            <person name="Chen Z."/>
            <person name="Freedman E."/>
            <person name="Gellesch M."/>
            <person name="Goldberg J."/>
            <person name="Griggs A."/>
            <person name="Gujja S."/>
            <person name="Heilman E.R."/>
            <person name="Heiman D."/>
            <person name="Hepburn T."/>
            <person name="Howarth C."/>
            <person name="Jen D."/>
            <person name="Larson L."/>
            <person name="Mehta T."/>
            <person name="Neiman D."/>
            <person name="Pearson M."/>
            <person name="Roberts A."/>
            <person name="Saif S."/>
            <person name="Shea T."/>
            <person name="Shenoy N."/>
            <person name="Sisk P."/>
            <person name="Stolte C."/>
            <person name="Sykes S."/>
            <person name="Walk T."/>
            <person name="White J."/>
            <person name="Yandava C."/>
            <person name="Haas B."/>
            <person name="Nusbaum C."/>
            <person name="Birren B."/>
        </authorList>
    </citation>
    <scope>NUCLEOTIDE SEQUENCE [LARGE SCALE GENOMIC DNA]</scope>
    <source>
        <strain evidence="4">R3-111a-1</strain>
    </source>
</reference>
<dbReference type="EMBL" id="GL385396">
    <property type="protein sequence ID" value="EJT77705.1"/>
    <property type="molecule type" value="Genomic_DNA"/>
</dbReference>
<evidence type="ECO:0000313" key="3">
    <source>
        <dbReference type="EnsemblFungi" id="EJT77705"/>
    </source>
</evidence>
<sequence length="128" mass="14147">MAGAANTKTLSGHPTPDSAGISQARAKKRDPCRSPGIKRTEHAWSQRGRATRRPNRESKRSMNLTVEADQLELNPLLHRPTADHQIVVSGFLFGQRCGRIEYESGGLEWARQAGSDALVETGRRSKEK</sequence>
<evidence type="ECO:0000313" key="4">
    <source>
        <dbReference type="Proteomes" id="UP000006039"/>
    </source>
</evidence>
<gene>
    <name evidence="3" type="primary">20343268</name>
    <name evidence="2" type="ORF">GGTG_02810</name>
</gene>
<evidence type="ECO:0000313" key="2">
    <source>
        <dbReference type="EMBL" id="EJT77705.1"/>
    </source>
</evidence>
<name>J3NNF4_GAET3</name>
<reference evidence="2" key="3">
    <citation type="submission" date="2010-09" db="EMBL/GenBank/DDBJ databases">
        <title>Annotation of Gaeumannomyces graminis var. tritici R3-111a-1.</title>
        <authorList>
            <consortium name="The Broad Institute Genome Sequencing Platform"/>
            <person name="Ma L.-J."/>
            <person name="Dead R."/>
            <person name="Young S.K."/>
            <person name="Zeng Q."/>
            <person name="Gargeya S."/>
            <person name="Fitzgerald M."/>
            <person name="Haas B."/>
            <person name="Abouelleil A."/>
            <person name="Alvarado L."/>
            <person name="Arachchi H.M."/>
            <person name="Berlin A."/>
            <person name="Brown A."/>
            <person name="Chapman S.B."/>
            <person name="Chen Z."/>
            <person name="Dunbar C."/>
            <person name="Freedman E."/>
            <person name="Gearin G."/>
            <person name="Gellesch M."/>
            <person name="Goldberg J."/>
            <person name="Griggs A."/>
            <person name="Gujja S."/>
            <person name="Heiman D."/>
            <person name="Howarth C."/>
            <person name="Larson L."/>
            <person name="Lui A."/>
            <person name="MacDonald P.J.P."/>
            <person name="Mehta T."/>
            <person name="Montmayeur A."/>
            <person name="Murphy C."/>
            <person name="Neiman D."/>
            <person name="Pearson M."/>
            <person name="Priest M."/>
            <person name="Roberts A."/>
            <person name="Saif S."/>
            <person name="Shea T."/>
            <person name="Shenoy N."/>
            <person name="Sisk P."/>
            <person name="Stolte C."/>
            <person name="Sykes S."/>
            <person name="Yandava C."/>
            <person name="Wortman J."/>
            <person name="Nusbaum C."/>
            <person name="Birren B."/>
        </authorList>
    </citation>
    <scope>NUCLEOTIDE SEQUENCE</scope>
    <source>
        <strain evidence="2">R3-111a-1</strain>
    </source>
</reference>
<dbReference type="VEuPathDB" id="FungiDB:GGTG_02810"/>
<dbReference type="EnsemblFungi" id="EJT77705">
    <property type="protein sequence ID" value="EJT77705"/>
    <property type="gene ID" value="GGTG_02810"/>
</dbReference>
<dbReference type="HOGENOM" id="CLU_1959721_0_0_1"/>
<organism evidence="2">
    <name type="scientific">Gaeumannomyces tritici (strain R3-111a-1)</name>
    <name type="common">Wheat and barley take-all root rot fungus</name>
    <name type="synonym">Gaeumannomyces graminis var. tritici</name>
    <dbReference type="NCBI Taxonomy" id="644352"/>
    <lineage>
        <taxon>Eukaryota</taxon>
        <taxon>Fungi</taxon>
        <taxon>Dikarya</taxon>
        <taxon>Ascomycota</taxon>
        <taxon>Pezizomycotina</taxon>
        <taxon>Sordariomycetes</taxon>
        <taxon>Sordariomycetidae</taxon>
        <taxon>Magnaporthales</taxon>
        <taxon>Magnaporthaceae</taxon>
        <taxon>Gaeumannomyces</taxon>
    </lineage>
</organism>
<dbReference type="GeneID" id="20343268"/>
<feature type="compositionally biased region" description="Polar residues" evidence="1">
    <location>
        <begin position="1"/>
        <end position="12"/>
    </location>
</feature>
<dbReference type="RefSeq" id="XP_009218850.1">
    <property type="nucleotide sequence ID" value="XM_009220586.1"/>
</dbReference>
<protein>
    <submittedName>
        <fullName evidence="2 3">Uncharacterized protein</fullName>
    </submittedName>
</protein>
<reference evidence="3" key="5">
    <citation type="submission" date="2018-04" db="UniProtKB">
        <authorList>
            <consortium name="EnsemblFungi"/>
        </authorList>
    </citation>
    <scope>IDENTIFICATION</scope>
    <source>
        <strain evidence="3">R3-111a-1</strain>
    </source>
</reference>